<evidence type="ECO:0000256" key="2">
    <source>
        <dbReference type="ARBA" id="ARBA00022723"/>
    </source>
</evidence>
<reference evidence="6" key="1">
    <citation type="submission" date="2021-12" db="EMBL/GenBank/DDBJ databases">
        <authorList>
            <person name="Zaccaron A."/>
            <person name="Stergiopoulos I."/>
        </authorList>
    </citation>
    <scope>NUCLEOTIDE SEQUENCE</scope>
    <source>
        <strain evidence="6">Race5_Kim</strain>
    </source>
</reference>
<keyword evidence="3" id="KW-0539">Nucleus</keyword>
<proteinExistence type="predicted"/>
<dbReference type="OrthoDB" id="424974at2759"/>
<accession>A0A9Q8PDF4</accession>
<reference evidence="6" key="2">
    <citation type="journal article" date="2022" name="Microb. Genom.">
        <title>A chromosome-scale genome assembly of the tomato pathogen Cladosporium fulvum reveals a compartmentalized genome architecture and the presence of a dispensable chromosome.</title>
        <authorList>
            <person name="Zaccaron A.Z."/>
            <person name="Chen L.H."/>
            <person name="Samaras A."/>
            <person name="Stergiopoulos I."/>
        </authorList>
    </citation>
    <scope>NUCLEOTIDE SEQUENCE</scope>
    <source>
        <strain evidence="6">Race5_Kim</strain>
    </source>
</reference>
<dbReference type="PROSITE" id="PS00463">
    <property type="entry name" value="ZN2_CY6_FUNGAL_1"/>
    <property type="match status" value="1"/>
</dbReference>
<dbReference type="Pfam" id="PF00172">
    <property type="entry name" value="Zn_clus"/>
    <property type="match status" value="1"/>
</dbReference>
<dbReference type="GO" id="GO:0005634">
    <property type="term" value="C:nucleus"/>
    <property type="evidence" value="ECO:0007669"/>
    <property type="project" value="UniProtKB-SubCell"/>
</dbReference>
<dbReference type="EMBL" id="CP090170">
    <property type="protein sequence ID" value="UJO20496.1"/>
    <property type="molecule type" value="Genomic_DNA"/>
</dbReference>
<dbReference type="GO" id="GO:0003677">
    <property type="term" value="F:DNA binding"/>
    <property type="evidence" value="ECO:0007669"/>
    <property type="project" value="InterPro"/>
</dbReference>
<evidence type="ECO:0000313" key="7">
    <source>
        <dbReference type="Proteomes" id="UP000756132"/>
    </source>
</evidence>
<feature type="region of interest" description="Disordered" evidence="4">
    <location>
        <begin position="83"/>
        <end position="103"/>
    </location>
</feature>
<feature type="compositionally biased region" description="Acidic residues" evidence="4">
    <location>
        <begin position="133"/>
        <end position="143"/>
    </location>
</feature>
<organism evidence="6 7">
    <name type="scientific">Passalora fulva</name>
    <name type="common">Tomato leaf mold</name>
    <name type="synonym">Cladosporium fulvum</name>
    <dbReference type="NCBI Taxonomy" id="5499"/>
    <lineage>
        <taxon>Eukaryota</taxon>
        <taxon>Fungi</taxon>
        <taxon>Dikarya</taxon>
        <taxon>Ascomycota</taxon>
        <taxon>Pezizomycotina</taxon>
        <taxon>Dothideomycetes</taxon>
        <taxon>Dothideomycetidae</taxon>
        <taxon>Mycosphaerellales</taxon>
        <taxon>Mycosphaerellaceae</taxon>
        <taxon>Fulvia</taxon>
    </lineage>
</organism>
<sequence>MGDTSAAGPRPLRGLACQECHRRKIKCNRTFPCERCTRMKLKCVPNSRRPRAKNGAADKELRQRIAKLEALVGALPESDISKKADLEAATQSPSGTLEAPSTTPAKATGLIASDFWASLSLEVKALADVFDDEDRASDQEQDDQSPSRTLSVSSPSKSVTSGFDPILCLAATSTEHLSDLQTLDSTMVVHLFNNYLQYVEPLYKIFHVPTLRALVVEGKSYLGRSANASCNMALRASILFAGINSMKDHECLSIYGKSLDQLVSHFKRLVDTALFKADPLTTTDMATVQALTLYAVTIRIIDPSRRAWSIIGTLIRIARAMEIYRDSPGDSAFLTQIRRRLWSNIVSLDAYCSFDRGSIPALPTESFSQPMPANCNDEDFDEDSLTVTDREGQITGMTLALVARTGYEASFRMALPGFSWEQRLEIARDTHATITEKYSQYCDPTIPAHEAVLRVAIVMNHSMILHAVRPINVRDAGSPPKFDSPWVMELALNLLRPAAELWVNHEGGYRTAPWVPWHSMAVILAGLCSIRDTPMTNEAWNVISVSMDRYCHDVADGRQGMLWKALEKLHKKATAFQNASLPVGTGLQAQVLPQLEIPQTAAWDANLIPILNADVSGLTDVAMMEFDPNLGGNMCESVPVADDWLDWEALMRDLDDMKAGQML</sequence>
<protein>
    <submittedName>
        <fullName evidence="6">C6 finger domain transcription factor adaR</fullName>
    </submittedName>
</protein>
<feature type="compositionally biased region" description="Low complexity" evidence="4">
    <location>
        <begin position="146"/>
        <end position="159"/>
    </location>
</feature>
<dbReference type="Pfam" id="PF04082">
    <property type="entry name" value="Fungal_trans"/>
    <property type="match status" value="1"/>
</dbReference>
<dbReference type="GO" id="GO:0006351">
    <property type="term" value="P:DNA-templated transcription"/>
    <property type="evidence" value="ECO:0007669"/>
    <property type="project" value="InterPro"/>
</dbReference>
<dbReference type="SMART" id="SM00906">
    <property type="entry name" value="Fungal_trans"/>
    <property type="match status" value="1"/>
</dbReference>
<evidence type="ECO:0000256" key="4">
    <source>
        <dbReference type="SAM" id="MobiDB-lite"/>
    </source>
</evidence>
<dbReference type="GeneID" id="71991276"/>
<dbReference type="PANTHER" id="PTHR31001">
    <property type="entry name" value="UNCHARACTERIZED TRANSCRIPTIONAL REGULATORY PROTEIN"/>
    <property type="match status" value="1"/>
</dbReference>
<name>A0A9Q8PDF4_PASFU</name>
<dbReference type="GO" id="GO:0000981">
    <property type="term" value="F:DNA-binding transcription factor activity, RNA polymerase II-specific"/>
    <property type="evidence" value="ECO:0007669"/>
    <property type="project" value="InterPro"/>
</dbReference>
<dbReference type="PANTHER" id="PTHR31001:SF85">
    <property type="entry name" value="ZN(II)2CYS6 TRANSCRIPTION FACTOR (EUROFUNG)"/>
    <property type="match status" value="1"/>
</dbReference>
<evidence type="ECO:0000256" key="1">
    <source>
        <dbReference type="ARBA" id="ARBA00004123"/>
    </source>
</evidence>
<dbReference type="GO" id="GO:0008270">
    <property type="term" value="F:zinc ion binding"/>
    <property type="evidence" value="ECO:0007669"/>
    <property type="project" value="InterPro"/>
</dbReference>
<dbReference type="Gene3D" id="4.10.240.10">
    <property type="entry name" value="Zn(2)-C6 fungal-type DNA-binding domain"/>
    <property type="match status" value="1"/>
</dbReference>
<feature type="domain" description="Zn(2)-C6 fungal-type" evidence="5">
    <location>
        <begin position="16"/>
        <end position="44"/>
    </location>
</feature>
<feature type="region of interest" description="Disordered" evidence="4">
    <location>
        <begin position="133"/>
        <end position="159"/>
    </location>
</feature>
<dbReference type="InterPro" id="IPR050613">
    <property type="entry name" value="Sec_Metabolite_Reg"/>
</dbReference>
<dbReference type="CDD" id="cd12148">
    <property type="entry name" value="fungal_TF_MHR"/>
    <property type="match status" value="1"/>
</dbReference>
<gene>
    <name evidence="6" type="ORF">CLAFUR5_11398</name>
</gene>
<dbReference type="PROSITE" id="PS50048">
    <property type="entry name" value="ZN2_CY6_FUNGAL_2"/>
    <property type="match status" value="1"/>
</dbReference>
<dbReference type="SUPFAM" id="SSF57701">
    <property type="entry name" value="Zn2/Cys6 DNA-binding domain"/>
    <property type="match status" value="1"/>
</dbReference>
<dbReference type="RefSeq" id="XP_047764862.1">
    <property type="nucleotide sequence ID" value="XM_047910546.1"/>
</dbReference>
<dbReference type="SMART" id="SM00066">
    <property type="entry name" value="GAL4"/>
    <property type="match status" value="1"/>
</dbReference>
<dbReference type="AlphaFoldDB" id="A0A9Q8PDF4"/>
<evidence type="ECO:0000313" key="6">
    <source>
        <dbReference type="EMBL" id="UJO20496.1"/>
    </source>
</evidence>
<evidence type="ECO:0000259" key="5">
    <source>
        <dbReference type="PROSITE" id="PS50048"/>
    </source>
</evidence>
<dbReference type="CDD" id="cd00067">
    <property type="entry name" value="GAL4"/>
    <property type="match status" value="1"/>
</dbReference>
<feature type="compositionally biased region" description="Polar residues" evidence="4">
    <location>
        <begin position="89"/>
        <end position="103"/>
    </location>
</feature>
<comment type="subcellular location">
    <subcellularLocation>
        <location evidence="1">Nucleus</location>
    </subcellularLocation>
</comment>
<dbReference type="InterPro" id="IPR007219">
    <property type="entry name" value="XnlR_reg_dom"/>
</dbReference>
<evidence type="ECO:0000256" key="3">
    <source>
        <dbReference type="ARBA" id="ARBA00023242"/>
    </source>
</evidence>
<dbReference type="Proteomes" id="UP000756132">
    <property type="component" value="Chromosome 8"/>
</dbReference>
<keyword evidence="2" id="KW-0479">Metal-binding</keyword>
<dbReference type="KEGG" id="ffu:CLAFUR5_11398"/>
<dbReference type="InterPro" id="IPR001138">
    <property type="entry name" value="Zn2Cys6_DnaBD"/>
</dbReference>
<dbReference type="InterPro" id="IPR036864">
    <property type="entry name" value="Zn2-C6_fun-type_DNA-bd_sf"/>
</dbReference>
<keyword evidence="7" id="KW-1185">Reference proteome</keyword>